<evidence type="ECO:0000313" key="1">
    <source>
        <dbReference type="EMBL" id="RMM50040.1"/>
    </source>
</evidence>
<dbReference type="AlphaFoldDB" id="A0A3M3EK83"/>
<dbReference type="GO" id="GO:0046677">
    <property type="term" value="P:response to antibiotic"/>
    <property type="evidence" value="ECO:0007669"/>
    <property type="project" value="InterPro"/>
</dbReference>
<proteinExistence type="predicted"/>
<dbReference type="Proteomes" id="UP000270661">
    <property type="component" value="Unassembled WGS sequence"/>
</dbReference>
<sequence length="458" mass="52917">MTFMNSPSQKLMEKLYGRQYHVDRADIVPLLRQYAEPLPDLDSPSFAELFDRYAEARVVLIGEASHGTHEFYRARAAITQRLIERHGFNIVAVEADWPDAGHVDQYVRGLAHSAWKRHIFSRFPTWMWRNSEVKTFTHWLHEHNHRLAAEQRVEFRGLDVYSLRNSIHEVLSYLERVDPQLAHEARRRYGCLTPWQDDPALYGHFVERDGVMPCEQPVVEQLNVMLAEQLAGLIRDDEAFFNATQNARVVVAAEQYYRAVYRGSTLSWNLRDRHMFETLRALLEHRGPHAKAVVWAHNSHIGHAGATEMGWKGQFNIGQLCRSTFGRDAVLIGMATDRGQVAAADDWDGEMRIKDIRPSRPDSWEHQFLKAGVAASLTDWRDPQRTELRRVLSPPLLERAIGVIYRPESERSSHYFESVLAEQFDAMIWFEQTTPVTALPLAHNQPLEPEDETYPFGV</sequence>
<dbReference type="Gene3D" id="3.30.1870.10">
    <property type="entry name" value="EreA-like, domain 2"/>
    <property type="match status" value="1"/>
</dbReference>
<evidence type="ECO:0000313" key="2">
    <source>
        <dbReference type="Proteomes" id="UP000270661"/>
    </source>
</evidence>
<name>A0A3M3EK83_9PSED</name>
<dbReference type="Pfam" id="PF05139">
    <property type="entry name" value="Erythro_esteras"/>
    <property type="match status" value="1"/>
</dbReference>
<accession>A0A3M3EK83</accession>
<dbReference type="InterPro" id="IPR052036">
    <property type="entry name" value="Hydrolase/PRTase-associated"/>
</dbReference>
<dbReference type="PIRSF" id="PIRSF036794">
    <property type="entry name" value="UCP_erythr_ester"/>
    <property type="match status" value="1"/>
</dbReference>
<reference evidence="1 2" key="1">
    <citation type="submission" date="2018-08" db="EMBL/GenBank/DDBJ databases">
        <title>Recombination of ecologically and evolutionarily significant loci maintains genetic cohesion in the Pseudomonas syringae species complex.</title>
        <authorList>
            <person name="Dillon M."/>
            <person name="Thakur S."/>
            <person name="Almeida R.N.D."/>
            <person name="Weir B.S."/>
            <person name="Guttman D.S."/>
        </authorList>
    </citation>
    <scope>NUCLEOTIDE SEQUENCE [LARGE SCALE GENOMIC DNA]</scope>
    <source>
        <strain evidence="1 2">NCPPB2445</strain>
    </source>
</reference>
<dbReference type="PANTHER" id="PTHR31299:SF0">
    <property type="entry name" value="ESTERASE, PUTATIVE (AFU_ORTHOLOGUE AFUA_1G05850)-RELATED"/>
    <property type="match status" value="1"/>
</dbReference>
<dbReference type="EMBL" id="RBOJ01000072">
    <property type="protein sequence ID" value="RMM50040.1"/>
    <property type="molecule type" value="Genomic_DNA"/>
</dbReference>
<organism evidence="1 2">
    <name type="scientific">Pseudomonas corrugata</name>
    <dbReference type="NCBI Taxonomy" id="47879"/>
    <lineage>
        <taxon>Bacteria</taxon>
        <taxon>Pseudomonadati</taxon>
        <taxon>Pseudomonadota</taxon>
        <taxon>Gammaproteobacteria</taxon>
        <taxon>Pseudomonadales</taxon>
        <taxon>Pseudomonadaceae</taxon>
        <taxon>Pseudomonas</taxon>
    </lineage>
</organism>
<dbReference type="SUPFAM" id="SSF159501">
    <property type="entry name" value="EreA/ChaN-like"/>
    <property type="match status" value="1"/>
</dbReference>
<keyword evidence="2" id="KW-1185">Reference proteome</keyword>
<comment type="caution">
    <text evidence="1">The sequence shown here is derived from an EMBL/GenBank/DDBJ whole genome shotgun (WGS) entry which is preliminary data.</text>
</comment>
<gene>
    <name evidence="1" type="ORF">ALQ77_02981</name>
</gene>
<protein>
    <recommendedName>
        <fullName evidence="3">Erythromycin esterase</fullName>
    </recommendedName>
</protein>
<dbReference type="InterPro" id="IPR007815">
    <property type="entry name" value="Emycin_Estase"/>
</dbReference>
<dbReference type="InterPro" id="IPR014622">
    <property type="entry name" value="UCP036794_erythomycin"/>
</dbReference>
<dbReference type="Gene3D" id="3.40.1660.10">
    <property type="entry name" value="EreA-like (biosynthetic domain)"/>
    <property type="match status" value="1"/>
</dbReference>
<dbReference type="PANTHER" id="PTHR31299">
    <property type="entry name" value="ESTERASE, PUTATIVE (AFU_ORTHOLOGUE AFUA_1G05850)-RELATED"/>
    <property type="match status" value="1"/>
</dbReference>
<dbReference type="STRING" id="47879.AXG94_02670"/>
<evidence type="ECO:0008006" key="3">
    <source>
        <dbReference type="Google" id="ProtNLM"/>
    </source>
</evidence>
<dbReference type="CDD" id="cd14728">
    <property type="entry name" value="Ere-like"/>
    <property type="match status" value="1"/>
</dbReference>